<gene>
    <name evidence="2" type="ORF">C7A17_13060</name>
</gene>
<dbReference type="SUPFAM" id="SSF52540">
    <property type="entry name" value="P-loop containing nucleoside triphosphate hydrolases"/>
    <property type="match status" value="1"/>
</dbReference>
<dbReference type="OrthoDB" id="9797061at2"/>
<name>A0A2R3QPL2_ECTME</name>
<evidence type="ECO:0000313" key="2">
    <source>
        <dbReference type="EMBL" id="AVO53658.1"/>
    </source>
</evidence>
<dbReference type="AlphaFoldDB" id="A0A2R3QPL2"/>
<protein>
    <submittedName>
        <fullName evidence="2">DNA transposition protein</fullName>
    </submittedName>
</protein>
<reference evidence="2 3" key="1">
    <citation type="submission" date="2018-03" db="EMBL/GenBank/DDBJ databases">
        <title>Complete genome sequence and methylome analysis of Pseudomonas mendocina NEB 698.</title>
        <authorList>
            <person name="Morgan R.D."/>
        </authorList>
    </citation>
    <scope>NUCLEOTIDE SEQUENCE [LARGE SCALE GENOMIC DNA]</scope>
    <source>
        <strain evidence="2 3">NEB698</strain>
    </source>
</reference>
<accession>A0A2R3QPL2</accession>
<dbReference type="RefSeq" id="WP_106738442.1">
    <property type="nucleotide sequence ID" value="NZ_CP027657.1"/>
</dbReference>
<sequence>MSIPKIVPLTNVGLLSAAIERAQQRPAGLPGLVVMYGASGLGKSVAAAHAASLHRAYYVECRDTWSKKAFLLAILCEMSLTPARTLSEMVDQIAEQLGLSGRPLIIDDVQYLLDKALANVLTDIYNASQGAIVLIGEESLVPSLIKLERLHNRVLEWVPAQAASLADVRRLACESYPGLALAEDLLADLTKATRGCLRRMAVNLHRVNSEASASGMDTVSLAAWGKRGWFTGQAPVRRLV</sequence>
<dbReference type="InterPro" id="IPR052026">
    <property type="entry name" value="ExeA_AAA_ATPase_DNA-bind"/>
</dbReference>
<dbReference type="EMBL" id="CP027657">
    <property type="protein sequence ID" value="AVO53658.1"/>
    <property type="molecule type" value="Genomic_DNA"/>
</dbReference>
<dbReference type="Gene3D" id="3.40.50.300">
    <property type="entry name" value="P-loop containing nucleotide triphosphate hydrolases"/>
    <property type="match status" value="1"/>
</dbReference>
<feature type="domain" description="ORC1/DEAH AAA+ ATPase" evidence="1">
    <location>
        <begin position="31"/>
        <end position="140"/>
    </location>
</feature>
<organism evidence="2 3">
    <name type="scientific">Ectopseudomonas mendocina</name>
    <name type="common">Pseudomonas mendocina</name>
    <dbReference type="NCBI Taxonomy" id="300"/>
    <lineage>
        <taxon>Bacteria</taxon>
        <taxon>Pseudomonadati</taxon>
        <taxon>Pseudomonadota</taxon>
        <taxon>Gammaproteobacteria</taxon>
        <taxon>Pseudomonadales</taxon>
        <taxon>Pseudomonadaceae</taxon>
        <taxon>Ectopseudomonas</taxon>
    </lineage>
</organism>
<dbReference type="GO" id="GO:0016887">
    <property type="term" value="F:ATP hydrolysis activity"/>
    <property type="evidence" value="ECO:0007669"/>
    <property type="project" value="InterPro"/>
</dbReference>
<proteinExistence type="predicted"/>
<dbReference type="PANTHER" id="PTHR35894">
    <property type="entry name" value="GENERAL SECRETION PATHWAY PROTEIN A-RELATED"/>
    <property type="match status" value="1"/>
</dbReference>
<evidence type="ECO:0000313" key="3">
    <source>
        <dbReference type="Proteomes" id="UP000238327"/>
    </source>
</evidence>
<dbReference type="InterPro" id="IPR049945">
    <property type="entry name" value="AAA_22"/>
</dbReference>
<dbReference type="Pfam" id="PF13401">
    <property type="entry name" value="AAA_22"/>
    <property type="match status" value="1"/>
</dbReference>
<evidence type="ECO:0000259" key="1">
    <source>
        <dbReference type="Pfam" id="PF13401"/>
    </source>
</evidence>
<dbReference type="InterPro" id="IPR027417">
    <property type="entry name" value="P-loop_NTPase"/>
</dbReference>
<dbReference type="PANTHER" id="PTHR35894:SF5">
    <property type="entry name" value="MU-LIKE PROPHAGE FLUMU DNA TRANSPOSITION PROTEIN B"/>
    <property type="match status" value="1"/>
</dbReference>
<dbReference type="Proteomes" id="UP000238327">
    <property type="component" value="Chromosome"/>
</dbReference>